<sequence length="221" mass="24431">MLLTSSQVSVAISSFIGTVPLSSSSSPLSPLCDQHQNQTNSCRETVFFFTLALFLSGYVLQQQTIKDLRAAIKPQMVRPPPELQLYLPPRFRDDEDESDGKGTIDALPSDNTGNGEIINGIGGEVNGNGERQGEEDDDMVGATRWQKAKRRKEKAMRQKALDAEKNEKQSSSADSEMGGAKSPPKPEEKPLSRAERRKKIKEEIMAAGDGESVTGYRRRMW</sequence>
<feature type="region of interest" description="Disordered" evidence="1">
    <location>
        <begin position="80"/>
        <end position="221"/>
    </location>
</feature>
<reference evidence="2 3" key="1">
    <citation type="submission" date="2020-03" db="EMBL/GenBank/DDBJ databases">
        <title>Draft Genome Sequence of Cudoniella acicularis.</title>
        <authorList>
            <person name="Buettner E."/>
            <person name="Kellner H."/>
        </authorList>
    </citation>
    <scope>NUCLEOTIDE SEQUENCE [LARGE SCALE GENOMIC DNA]</scope>
    <source>
        <strain evidence="2 3">DSM 108380</strain>
    </source>
</reference>
<feature type="compositionally biased region" description="Basic and acidic residues" evidence="1">
    <location>
        <begin position="184"/>
        <end position="204"/>
    </location>
</feature>
<comment type="caution">
    <text evidence="2">The sequence shown here is derived from an EMBL/GenBank/DDBJ whole genome shotgun (WGS) entry which is preliminary data.</text>
</comment>
<organism evidence="2 3">
    <name type="scientific">Cudoniella acicularis</name>
    <dbReference type="NCBI Taxonomy" id="354080"/>
    <lineage>
        <taxon>Eukaryota</taxon>
        <taxon>Fungi</taxon>
        <taxon>Dikarya</taxon>
        <taxon>Ascomycota</taxon>
        <taxon>Pezizomycotina</taxon>
        <taxon>Leotiomycetes</taxon>
        <taxon>Helotiales</taxon>
        <taxon>Tricladiaceae</taxon>
        <taxon>Cudoniella</taxon>
    </lineage>
</organism>
<gene>
    <name evidence="2" type="ORF">G7Y89_g9700</name>
</gene>
<dbReference type="AlphaFoldDB" id="A0A8H4VZR9"/>
<evidence type="ECO:0000256" key="1">
    <source>
        <dbReference type="SAM" id="MobiDB-lite"/>
    </source>
</evidence>
<dbReference type="OrthoDB" id="5367275at2759"/>
<protein>
    <submittedName>
        <fullName evidence="2">Uncharacterized protein</fullName>
    </submittedName>
</protein>
<evidence type="ECO:0000313" key="2">
    <source>
        <dbReference type="EMBL" id="KAF4628451.1"/>
    </source>
</evidence>
<feature type="compositionally biased region" description="Basic and acidic residues" evidence="1">
    <location>
        <begin position="155"/>
        <end position="168"/>
    </location>
</feature>
<dbReference type="Proteomes" id="UP000566819">
    <property type="component" value="Unassembled WGS sequence"/>
</dbReference>
<proteinExistence type="predicted"/>
<name>A0A8H4VZR9_9HELO</name>
<accession>A0A8H4VZR9</accession>
<dbReference type="EMBL" id="JAAMPI010000811">
    <property type="protein sequence ID" value="KAF4628451.1"/>
    <property type="molecule type" value="Genomic_DNA"/>
</dbReference>
<keyword evidence="3" id="KW-1185">Reference proteome</keyword>
<evidence type="ECO:0000313" key="3">
    <source>
        <dbReference type="Proteomes" id="UP000566819"/>
    </source>
</evidence>